<dbReference type="EMBL" id="CAKKLH010000035">
    <property type="protein sequence ID" value="CAH0100400.1"/>
    <property type="molecule type" value="Genomic_DNA"/>
</dbReference>
<dbReference type="AlphaFoldDB" id="A0A8J2RDF5"/>
<name>A0A8J2RDF5_9CRUS</name>
<sequence>MAIRLHFVLLLVVVSAMAQTFQLTYRYSRGWTNGRKRADPSFIQQQQLIQHVGHAIVPAEFKSNSFEDWSRYRINNEKVNEDGDSWLVHVNHCAKLATSLVSVLKNKDVKSSDDDPLINVIH</sequence>
<evidence type="ECO:0000256" key="1">
    <source>
        <dbReference type="SAM" id="SignalP"/>
    </source>
</evidence>
<evidence type="ECO:0000313" key="2">
    <source>
        <dbReference type="EMBL" id="CAH0100400.1"/>
    </source>
</evidence>
<feature type="signal peptide" evidence="1">
    <location>
        <begin position="1"/>
        <end position="18"/>
    </location>
</feature>
<dbReference type="OrthoDB" id="6334363at2759"/>
<protein>
    <recommendedName>
        <fullName evidence="4">Pro-corazonin</fullName>
    </recommendedName>
</protein>
<organism evidence="2 3">
    <name type="scientific">Daphnia galeata</name>
    <dbReference type="NCBI Taxonomy" id="27404"/>
    <lineage>
        <taxon>Eukaryota</taxon>
        <taxon>Metazoa</taxon>
        <taxon>Ecdysozoa</taxon>
        <taxon>Arthropoda</taxon>
        <taxon>Crustacea</taxon>
        <taxon>Branchiopoda</taxon>
        <taxon>Diplostraca</taxon>
        <taxon>Cladocera</taxon>
        <taxon>Anomopoda</taxon>
        <taxon>Daphniidae</taxon>
        <taxon>Daphnia</taxon>
    </lineage>
</organism>
<feature type="chain" id="PRO_5035321663" description="Pro-corazonin" evidence="1">
    <location>
        <begin position="19"/>
        <end position="122"/>
    </location>
</feature>
<keyword evidence="3" id="KW-1185">Reference proteome</keyword>
<comment type="caution">
    <text evidence="2">The sequence shown here is derived from an EMBL/GenBank/DDBJ whole genome shotgun (WGS) entry which is preliminary data.</text>
</comment>
<reference evidence="2" key="1">
    <citation type="submission" date="2021-11" db="EMBL/GenBank/DDBJ databases">
        <authorList>
            <person name="Schell T."/>
        </authorList>
    </citation>
    <scope>NUCLEOTIDE SEQUENCE</scope>
    <source>
        <strain evidence="2">M5</strain>
    </source>
</reference>
<accession>A0A8J2RDF5</accession>
<evidence type="ECO:0008006" key="4">
    <source>
        <dbReference type="Google" id="ProtNLM"/>
    </source>
</evidence>
<keyword evidence="1" id="KW-0732">Signal</keyword>
<proteinExistence type="predicted"/>
<evidence type="ECO:0000313" key="3">
    <source>
        <dbReference type="Proteomes" id="UP000789390"/>
    </source>
</evidence>
<gene>
    <name evidence="2" type="ORF">DGAL_LOCUS2630</name>
</gene>
<dbReference type="Proteomes" id="UP000789390">
    <property type="component" value="Unassembled WGS sequence"/>
</dbReference>